<dbReference type="Pfam" id="PF00534">
    <property type="entry name" value="Glycos_transf_1"/>
    <property type="match status" value="1"/>
</dbReference>
<feature type="domain" description="Glycosyltransferase subfamily 4-like N-terminal" evidence="2">
    <location>
        <begin position="12"/>
        <end position="143"/>
    </location>
</feature>
<dbReference type="OrthoDB" id="7560678at2"/>
<dbReference type="PANTHER" id="PTHR45947:SF13">
    <property type="entry name" value="TRANSFERASE"/>
    <property type="match status" value="1"/>
</dbReference>
<dbReference type="Proteomes" id="UP000249375">
    <property type="component" value="Chromosome"/>
</dbReference>
<keyword evidence="3" id="KW-0808">Transferase</keyword>
<dbReference type="PANTHER" id="PTHR45947">
    <property type="entry name" value="SULFOQUINOVOSYL TRANSFERASE SQD2"/>
    <property type="match status" value="1"/>
</dbReference>
<sequence>MRILISIPCLLIGGTEVQTLQLVRALVGGGHEVTTVCYFEHTESMVRQYEAAGSKVVLLSSDGVRPKGIFRTIDFLWKGLRRAVKDVKPDVVHVQYMAPGALPIFIYKLLGAKNIIATLHTAADIYPNLRLIHFLQQHVGRAFLCITEIAERSFFGSSELFSEKSIVGKRNHFTIHNALPPHIPLRSEPREFSEGKPITIGVVSRLERIKGMDLVLPAFQQLAANTEREVRLLVVGDGSLRQQMEEGAKASPFADRITFMGRQAPDELPAAYDAIDVLWMPSRSEGFGLSALEGMARGCVVVASDVGGLPEVIGKDGTSGITVTSGNVTALADVSCGLLQDLTLLRSMSACAIKRAETFSFERYALLHNRLYEGL</sequence>
<dbReference type="GO" id="GO:0016757">
    <property type="term" value="F:glycosyltransferase activity"/>
    <property type="evidence" value="ECO:0007669"/>
    <property type="project" value="InterPro"/>
</dbReference>
<organism evidence="3 4">
    <name type="scientific">Pseudoprevotella muciniphila</name>
    <dbReference type="NCBI Taxonomy" id="2133944"/>
    <lineage>
        <taxon>Bacteria</taxon>
        <taxon>Pseudomonadati</taxon>
        <taxon>Bacteroidota</taxon>
        <taxon>Bacteroidia</taxon>
        <taxon>Bacteroidales</taxon>
        <taxon>Prevotellaceae</taxon>
        <taxon>Pseudoprevotella</taxon>
    </lineage>
</organism>
<dbReference type="SUPFAM" id="SSF53756">
    <property type="entry name" value="UDP-Glycosyltransferase/glycogen phosphorylase"/>
    <property type="match status" value="1"/>
</dbReference>
<dbReference type="AlphaFoldDB" id="A0A5P8E984"/>
<keyword evidence="4" id="KW-1185">Reference proteome</keyword>
<dbReference type="Pfam" id="PF13439">
    <property type="entry name" value="Glyco_transf_4"/>
    <property type="match status" value="1"/>
</dbReference>
<dbReference type="KEGG" id="alq:C7Y71_010515"/>
<name>A0A5P8E984_9BACT</name>
<evidence type="ECO:0000313" key="4">
    <source>
        <dbReference type="Proteomes" id="UP000249375"/>
    </source>
</evidence>
<dbReference type="InterPro" id="IPR001296">
    <property type="entry name" value="Glyco_trans_1"/>
</dbReference>
<dbReference type="InterPro" id="IPR050194">
    <property type="entry name" value="Glycosyltransferase_grp1"/>
</dbReference>
<dbReference type="InterPro" id="IPR028098">
    <property type="entry name" value="Glyco_trans_4-like_N"/>
</dbReference>
<protein>
    <submittedName>
        <fullName evidence="3">Glycosyltransferase family 1 protein</fullName>
    </submittedName>
</protein>
<reference evidence="3 4" key="1">
    <citation type="submission" date="2018-11" db="EMBL/GenBank/DDBJ databases">
        <authorList>
            <person name="Na S.W."/>
            <person name="Baik M."/>
        </authorList>
    </citation>
    <scope>NUCLEOTIDE SEQUENCE [LARGE SCALE GENOMIC DNA]</scope>
    <source>
        <strain evidence="3 4">E39</strain>
    </source>
</reference>
<evidence type="ECO:0000259" key="1">
    <source>
        <dbReference type="Pfam" id="PF00534"/>
    </source>
</evidence>
<proteinExistence type="predicted"/>
<evidence type="ECO:0000259" key="2">
    <source>
        <dbReference type="Pfam" id="PF13439"/>
    </source>
</evidence>
<dbReference type="Gene3D" id="3.40.50.2000">
    <property type="entry name" value="Glycogen Phosphorylase B"/>
    <property type="match status" value="2"/>
</dbReference>
<evidence type="ECO:0000313" key="3">
    <source>
        <dbReference type="EMBL" id="QFQ13410.1"/>
    </source>
</evidence>
<dbReference type="RefSeq" id="WP_111897640.1">
    <property type="nucleotide sequence ID" value="NZ_CP033459.1"/>
</dbReference>
<accession>A0A5P8E984</accession>
<feature type="domain" description="Glycosyl transferase family 1" evidence="1">
    <location>
        <begin position="193"/>
        <end position="349"/>
    </location>
</feature>
<dbReference type="EMBL" id="CP033459">
    <property type="protein sequence ID" value="QFQ13410.1"/>
    <property type="molecule type" value="Genomic_DNA"/>
</dbReference>
<gene>
    <name evidence="3" type="ORF">C7Y71_010515</name>
</gene>